<proteinExistence type="predicted"/>
<keyword evidence="1" id="KW-0472">Membrane</keyword>
<evidence type="ECO:0000256" key="1">
    <source>
        <dbReference type="SAM" id="Phobius"/>
    </source>
</evidence>
<dbReference type="KEGG" id="cjap:GWK36_10460"/>
<dbReference type="RefSeq" id="WP_166271086.1">
    <property type="nucleotide sequence ID" value="NZ_CP048029.1"/>
</dbReference>
<keyword evidence="1" id="KW-1133">Transmembrane helix</keyword>
<keyword evidence="3" id="KW-1185">Reference proteome</keyword>
<keyword evidence="1" id="KW-0812">Transmembrane</keyword>
<name>A0A6G7VEP7_9GAMM</name>
<accession>A0A6G7VEP7</accession>
<dbReference type="Proteomes" id="UP000502699">
    <property type="component" value="Chromosome"/>
</dbReference>
<feature type="transmembrane region" description="Helical" evidence="1">
    <location>
        <begin position="52"/>
        <end position="70"/>
    </location>
</feature>
<dbReference type="InterPro" id="IPR018729">
    <property type="entry name" value="DUF2269_transmembrane"/>
</dbReference>
<evidence type="ECO:0000313" key="2">
    <source>
        <dbReference type="EMBL" id="QIK38328.1"/>
    </source>
</evidence>
<feature type="transmembrane region" description="Helical" evidence="1">
    <location>
        <begin position="132"/>
        <end position="152"/>
    </location>
</feature>
<reference evidence="3" key="1">
    <citation type="submission" date="2020-01" db="EMBL/GenBank/DDBJ databases">
        <title>Caldichromatium gen. nov., sp. nov., a thermophilic purple sulfur bacterium member of the family Chromatiaceae isolated from Nakabusa hot spring, Japan.</title>
        <authorList>
            <person name="Saini M.K."/>
            <person name="Hanada S."/>
            <person name="Tank M."/>
        </authorList>
    </citation>
    <scope>NUCLEOTIDE SEQUENCE [LARGE SCALE GENOMIC DNA]</scope>
    <source>
        <strain evidence="3">No.7</strain>
    </source>
</reference>
<dbReference type="AlphaFoldDB" id="A0A6G7VEP7"/>
<dbReference type="EMBL" id="CP048029">
    <property type="protein sequence ID" value="QIK38328.1"/>
    <property type="molecule type" value="Genomic_DNA"/>
</dbReference>
<gene>
    <name evidence="2" type="ORF">GWK36_10460</name>
</gene>
<dbReference type="Pfam" id="PF10027">
    <property type="entry name" value="DUF2269"/>
    <property type="match status" value="1"/>
</dbReference>
<organism evidence="2 3">
    <name type="scientific">Caldichromatium japonicum</name>
    <dbReference type="NCBI Taxonomy" id="2699430"/>
    <lineage>
        <taxon>Bacteria</taxon>
        <taxon>Pseudomonadati</taxon>
        <taxon>Pseudomonadota</taxon>
        <taxon>Gammaproteobacteria</taxon>
        <taxon>Chromatiales</taxon>
        <taxon>Chromatiaceae</taxon>
        <taxon>Caldichromatium</taxon>
    </lineage>
</organism>
<sequence length="155" mass="17030">MLYALLKTIHLLGVVLLVGNAVVTLIWKLAADRTRNPQLIAFAQRLVTLADWWFTVGGVVLLMLGGYGAAAVAHLDLWRLDWLLWGQVLLVLSGALWLGILVPVQVQQGRQARSFAAGGPIPARYWQAGRRWTVWGILATLLLAVAIALMVFKPV</sequence>
<feature type="transmembrane region" description="Helical" evidence="1">
    <location>
        <begin position="12"/>
        <end position="31"/>
    </location>
</feature>
<protein>
    <submittedName>
        <fullName evidence="2">DUF2269 family protein</fullName>
    </submittedName>
</protein>
<feature type="transmembrane region" description="Helical" evidence="1">
    <location>
        <begin position="82"/>
        <end position="104"/>
    </location>
</feature>
<evidence type="ECO:0000313" key="3">
    <source>
        <dbReference type="Proteomes" id="UP000502699"/>
    </source>
</evidence>